<name>A0A3D9AS85_9FLAO</name>
<proteinExistence type="predicted"/>
<reference evidence="1 2" key="1">
    <citation type="journal article" date="2004" name="Emerg. Infect. Dis.">
        <title>Amoebae-resisting bacteria isolated from human nasal swabs by amoebal coculture.</title>
        <authorList>
            <person name="Greub G."/>
            <person name="La Scola B."/>
            <person name="Raoult D."/>
        </authorList>
    </citation>
    <scope>NUCLEOTIDE SEQUENCE [LARGE SCALE GENOMIC DNA]</scope>
    <source>
        <strain evidence="1 2">CCUG 51329</strain>
    </source>
</reference>
<accession>A0A3D9AS85</accession>
<protein>
    <submittedName>
        <fullName evidence="1">Uncharacterized protein</fullName>
    </submittedName>
</protein>
<sequence>MKKLMIMSAFALMASASLNNTQVKAKQGSYIWFSNGCYFQIVTHSILWGAIEWEEEPRLIGCGSGFN</sequence>
<dbReference type="RefSeq" id="WP_116099560.1">
    <property type="nucleotide sequence ID" value="NZ_QNVU01000041.1"/>
</dbReference>
<evidence type="ECO:0000313" key="2">
    <source>
        <dbReference type="Proteomes" id="UP000256924"/>
    </source>
</evidence>
<keyword evidence="2" id="KW-1185">Reference proteome</keyword>
<dbReference type="Proteomes" id="UP000256924">
    <property type="component" value="Unassembled WGS sequence"/>
</dbReference>
<dbReference type="AlphaFoldDB" id="A0A3D9AS85"/>
<organism evidence="1 2">
    <name type="scientific">Candidatus Chryseobacterium massiliense</name>
    <dbReference type="NCBI Taxonomy" id="204089"/>
    <lineage>
        <taxon>Bacteria</taxon>
        <taxon>Pseudomonadati</taxon>
        <taxon>Bacteroidota</taxon>
        <taxon>Flavobacteriia</taxon>
        <taxon>Flavobacteriales</taxon>
        <taxon>Weeksellaceae</taxon>
        <taxon>Chryseobacterium group</taxon>
        <taxon>Chryseobacterium</taxon>
    </lineage>
</organism>
<gene>
    <name evidence="1" type="ORF">DRF68_16650</name>
</gene>
<evidence type="ECO:0000313" key="1">
    <source>
        <dbReference type="EMBL" id="REC43837.1"/>
    </source>
</evidence>
<comment type="caution">
    <text evidence="1">The sequence shown here is derived from an EMBL/GenBank/DDBJ whole genome shotgun (WGS) entry which is preliminary data.</text>
</comment>
<dbReference type="EMBL" id="QNVU01000041">
    <property type="protein sequence ID" value="REC43837.1"/>
    <property type="molecule type" value="Genomic_DNA"/>
</dbReference>